<organism evidence="1 2">
    <name type="scientific">Methanotorris formicicus Mc-S-70</name>
    <dbReference type="NCBI Taxonomy" id="647171"/>
    <lineage>
        <taxon>Archaea</taxon>
        <taxon>Methanobacteriati</taxon>
        <taxon>Methanobacteriota</taxon>
        <taxon>Methanomada group</taxon>
        <taxon>Methanococci</taxon>
        <taxon>Methanococcales</taxon>
        <taxon>Methanocaldococcaceae</taxon>
        <taxon>Methanotorris</taxon>
    </lineage>
</organism>
<comment type="caution">
    <text evidence="1">The sequence shown here is derived from an EMBL/GenBank/DDBJ whole genome shotgun (WGS) entry which is preliminary data.</text>
</comment>
<dbReference type="AlphaFoldDB" id="H1L1U7"/>
<dbReference type="Proteomes" id="UP000003706">
    <property type="component" value="Unassembled WGS sequence"/>
</dbReference>
<sequence length="65" mass="7520">EKHRRDKSILDVEGNYLTSEKSNIGFVRFIAMVSNCIEYLSHKYGLSSYEVIKECSKELIKKGFS</sequence>
<evidence type="ECO:0000313" key="1">
    <source>
        <dbReference type="EMBL" id="EHP82734.1"/>
    </source>
</evidence>
<accession>H1L1U7</accession>
<dbReference type="OrthoDB" id="65859at2157"/>
<feature type="non-terminal residue" evidence="1">
    <location>
        <position position="1"/>
    </location>
</feature>
<protein>
    <submittedName>
        <fullName evidence="1">Uncharacterized protein</fullName>
    </submittedName>
</protein>
<evidence type="ECO:0000313" key="2">
    <source>
        <dbReference type="Proteomes" id="UP000003706"/>
    </source>
</evidence>
<keyword evidence="2" id="KW-1185">Reference proteome</keyword>
<proteinExistence type="predicted"/>
<name>H1L1U7_9EURY</name>
<reference evidence="1 2" key="1">
    <citation type="submission" date="2011-09" db="EMBL/GenBank/DDBJ databases">
        <title>The draft genome of Methanotorris formicicus Mc-S-70.</title>
        <authorList>
            <consortium name="US DOE Joint Genome Institute (JGI-PGF)"/>
            <person name="Lucas S."/>
            <person name="Han J."/>
            <person name="Lapidus A."/>
            <person name="Cheng J.-F."/>
            <person name="Goodwin L."/>
            <person name="Pitluck S."/>
            <person name="Peters L."/>
            <person name="Land M.L."/>
            <person name="Hauser L."/>
            <person name="Sieprawska-Lupa M."/>
            <person name="Takai K."/>
            <person name="Miyazaki J."/>
            <person name="Whitman W."/>
            <person name="Woyke T.J."/>
        </authorList>
    </citation>
    <scope>NUCLEOTIDE SEQUENCE [LARGE SCALE GENOMIC DNA]</scope>
    <source>
        <strain evidence="1 2">Mc-S-70</strain>
    </source>
</reference>
<gene>
    <name evidence="1" type="ORF">MetfoDRAFT_2021</name>
</gene>
<dbReference type="RefSeq" id="WP_007045439.1">
    <property type="nucleotide sequence ID" value="NZ_AGJL01000113.1"/>
</dbReference>
<dbReference type="EMBL" id="AGJL01000113">
    <property type="protein sequence ID" value="EHP82734.1"/>
    <property type="molecule type" value="Genomic_DNA"/>
</dbReference>